<dbReference type="PANTHER" id="PTHR23088:SF27">
    <property type="entry name" value="DEAMINATED GLUTATHIONE AMIDASE"/>
    <property type="match status" value="1"/>
</dbReference>
<dbReference type="Proteomes" id="UP001652432">
    <property type="component" value="Unassembled WGS sequence"/>
</dbReference>
<protein>
    <submittedName>
        <fullName evidence="3">Carbon-nitrogen hydrolase family protein</fullName>
    </submittedName>
</protein>
<dbReference type="InterPro" id="IPR003010">
    <property type="entry name" value="C-N_Hydrolase"/>
</dbReference>
<dbReference type="InterPro" id="IPR036526">
    <property type="entry name" value="C-N_Hydrolase_sf"/>
</dbReference>
<gene>
    <name evidence="3" type="ORF">OCV77_05015</name>
</gene>
<keyword evidence="3" id="KW-0378">Hydrolase</keyword>
<reference evidence="3 4" key="1">
    <citation type="journal article" date="2021" name="ISME Commun">
        <title>Automated analysis of genomic sequences facilitates high-throughput and comprehensive description of bacteria.</title>
        <authorList>
            <person name="Hitch T.C.A."/>
        </authorList>
    </citation>
    <scope>NUCLEOTIDE SEQUENCE [LARGE SCALE GENOMIC DNA]</scope>
    <source>
        <strain evidence="3 4">Sanger_18</strain>
    </source>
</reference>
<evidence type="ECO:0000256" key="1">
    <source>
        <dbReference type="ARBA" id="ARBA00010613"/>
    </source>
</evidence>
<sequence>MANNIVKIGMIQMNVLFSEPDKNIQHASELVKSAKAKGAQICVLPECMDLGWGNPEASSLAEPVPGKVSDAYQKIATENKVFLVAGLTEREQEKIYNTALLISDGGEILYKHRKINVLTGVEDVYAIGDRIGVTETPLGKIGIDICADNSLNSLSIAITLGRMCADMILSPCAWAVKSDYNIETEPYGEEWHIPYGKISKMFGIPVIGVSNVGQVSKGSWSGWKAIGNSIAYDSDGSLITVLPYGESEECVQVIDVHLTDKKVTGTALSEKIENEVCL</sequence>
<comment type="similarity">
    <text evidence="1">Belongs to the carbon-nitrogen hydrolase superfamily. NIT1/NIT2 family.</text>
</comment>
<keyword evidence="4" id="KW-1185">Reference proteome</keyword>
<dbReference type="CDD" id="cd07197">
    <property type="entry name" value="nitrilase"/>
    <property type="match status" value="1"/>
</dbReference>
<dbReference type="Gene3D" id="3.60.110.10">
    <property type="entry name" value="Carbon-nitrogen hydrolase"/>
    <property type="match status" value="1"/>
</dbReference>
<evidence type="ECO:0000313" key="4">
    <source>
        <dbReference type="Proteomes" id="UP001652432"/>
    </source>
</evidence>
<dbReference type="EMBL" id="JAOQKJ010000003">
    <property type="protein sequence ID" value="MCU6743857.1"/>
    <property type="molecule type" value="Genomic_DNA"/>
</dbReference>
<evidence type="ECO:0000313" key="3">
    <source>
        <dbReference type="EMBL" id="MCU6743857.1"/>
    </source>
</evidence>
<dbReference type="GO" id="GO:0016787">
    <property type="term" value="F:hydrolase activity"/>
    <property type="evidence" value="ECO:0007669"/>
    <property type="project" value="UniProtKB-KW"/>
</dbReference>
<organism evidence="3 4">
    <name type="scientific">Suilimivivens aceti</name>
    <dbReference type="NCBI Taxonomy" id="2981774"/>
    <lineage>
        <taxon>Bacteria</taxon>
        <taxon>Bacillati</taxon>
        <taxon>Bacillota</taxon>
        <taxon>Clostridia</taxon>
        <taxon>Lachnospirales</taxon>
        <taxon>Lachnospiraceae</taxon>
        <taxon>Suilimivivens</taxon>
    </lineage>
</organism>
<dbReference type="PANTHER" id="PTHR23088">
    <property type="entry name" value="NITRILASE-RELATED"/>
    <property type="match status" value="1"/>
</dbReference>
<evidence type="ECO:0000259" key="2">
    <source>
        <dbReference type="PROSITE" id="PS50263"/>
    </source>
</evidence>
<feature type="domain" description="CN hydrolase" evidence="2">
    <location>
        <begin position="6"/>
        <end position="258"/>
    </location>
</feature>
<dbReference type="RefSeq" id="WP_262573825.1">
    <property type="nucleotide sequence ID" value="NZ_JAOQKJ010000003.1"/>
</dbReference>
<name>A0ABT2T0U3_9FIRM</name>
<comment type="caution">
    <text evidence="3">The sequence shown here is derived from an EMBL/GenBank/DDBJ whole genome shotgun (WGS) entry which is preliminary data.</text>
</comment>
<dbReference type="PROSITE" id="PS50263">
    <property type="entry name" value="CN_HYDROLASE"/>
    <property type="match status" value="1"/>
</dbReference>
<dbReference type="Pfam" id="PF00795">
    <property type="entry name" value="CN_hydrolase"/>
    <property type="match status" value="1"/>
</dbReference>
<accession>A0ABT2T0U3</accession>
<proteinExistence type="inferred from homology"/>
<dbReference type="SUPFAM" id="SSF56317">
    <property type="entry name" value="Carbon-nitrogen hydrolase"/>
    <property type="match status" value="1"/>
</dbReference>